<reference evidence="1 2" key="1">
    <citation type="submission" date="2019-06" db="EMBL/GenBank/DDBJ databases">
        <title>Sorghum-associated microbial communities from plants grown in Nebraska, USA.</title>
        <authorList>
            <person name="Schachtman D."/>
        </authorList>
    </citation>
    <scope>NUCLEOTIDE SEQUENCE [LARGE SCALE GENOMIC DNA]</scope>
    <source>
        <strain evidence="1 2">110</strain>
    </source>
</reference>
<keyword evidence="2" id="KW-1185">Reference proteome</keyword>
<accession>A0A543EC04</accession>
<proteinExistence type="predicted"/>
<protein>
    <submittedName>
        <fullName evidence="1">Uncharacterized protein</fullName>
    </submittedName>
</protein>
<dbReference type="Proteomes" id="UP000316437">
    <property type="component" value="Unassembled WGS sequence"/>
</dbReference>
<evidence type="ECO:0000313" key="1">
    <source>
        <dbReference type="EMBL" id="TQM19100.1"/>
    </source>
</evidence>
<dbReference type="EMBL" id="VFPD01000002">
    <property type="protein sequence ID" value="TQM19100.1"/>
    <property type="molecule type" value="Genomic_DNA"/>
</dbReference>
<gene>
    <name evidence="1" type="ORF">FB551_3495</name>
</gene>
<organism evidence="1 2">
    <name type="scientific">Chryseobacterium aquifrigidense</name>
    <dbReference type="NCBI Taxonomy" id="558021"/>
    <lineage>
        <taxon>Bacteria</taxon>
        <taxon>Pseudomonadati</taxon>
        <taxon>Bacteroidota</taxon>
        <taxon>Flavobacteriia</taxon>
        <taxon>Flavobacteriales</taxon>
        <taxon>Weeksellaceae</taxon>
        <taxon>Chryseobacterium group</taxon>
        <taxon>Chryseobacterium</taxon>
    </lineage>
</organism>
<dbReference type="AlphaFoldDB" id="A0A543EC04"/>
<dbReference type="RefSeq" id="WP_142018340.1">
    <property type="nucleotide sequence ID" value="NZ_VFPD01000002.1"/>
</dbReference>
<comment type="caution">
    <text evidence="1">The sequence shown here is derived from an EMBL/GenBank/DDBJ whole genome shotgun (WGS) entry which is preliminary data.</text>
</comment>
<evidence type="ECO:0000313" key="2">
    <source>
        <dbReference type="Proteomes" id="UP000316437"/>
    </source>
</evidence>
<name>A0A543EC04_9FLAO</name>
<sequence>MENKIPEINNLVHKFALEDFSGYEFVDYWDADTTALGLKKGNILIYISAYSYFKTNGYDVIIEELETGAILRSEDNRSYDELINDIQSFLK</sequence>